<dbReference type="OrthoDB" id="5297245at2"/>
<reference evidence="3" key="1">
    <citation type="submission" date="2016-10" db="EMBL/GenBank/DDBJ databases">
        <authorList>
            <person name="Varghese N."/>
            <person name="Submissions S."/>
        </authorList>
    </citation>
    <scope>NUCLEOTIDE SEQUENCE [LARGE SCALE GENOMIC DNA]</scope>
    <source>
        <strain evidence="3">DSM 217</strain>
    </source>
</reference>
<dbReference type="Proteomes" id="UP000198816">
    <property type="component" value="Unassembled WGS sequence"/>
</dbReference>
<dbReference type="STRING" id="1058.SAMN05421783_101245"/>
<dbReference type="EMBL" id="FNNZ01000001">
    <property type="protein sequence ID" value="SDW05677.1"/>
    <property type="molecule type" value="Genomic_DNA"/>
</dbReference>
<evidence type="ECO:0000313" key="2">
    <source>
        <dbReference type="EMBL" id="SDW05677.1"/>
    </source>
</evidence>
<feature type="region of interest" description="Disordered" evidence="1">
    <location>
        <begin position="1"/>
        <end position="23"/>
    </location>
</feature>
<proteinExistence type="predicted"/>
<protein>
    <submittedName>
        <fullName evidence="2">Uncharacterized conserved protein, DUF4415 family</fullName>
    </submittedName>
</protein>
<feature type="compositionally biased region" description="Low complexity" evidence="1">
    <location>
        <begin position="1"/>
        <end position="12"/>
    </location>
</feature>
<name>A0A1H2QEK0_THIRO</name>
<evidence type="ECO:0000256" key="1">
    <source>
        <dbReference type="SAM" id="MobiDB-lite"/>
    </source>
</evidence>
<sequence length="111" mass="12574">MKQTSSSKTQATSDDEAPALSQADFDRAQLRVAGKDVSRAEWQAAVRARVTKQRIDIMLDTPIIEHFKSLAGERGYRTLINDTLRRVIETGHLEADLRQIIREELRSATHD</sequence>
<evidence type="ECO:0000313" key="3">
    <source>
        <dbReference type="Proteomes" id="UP000198816"/>
    </source>
</evidence>
<organism evidence="2 3">
    <name type="scientific">Thiocapsa roseopersicina</name>
    <dbReference type="NCBI Taxonomy" id="1058"/>
    <lineage>
        <taxon>Bacteria</taxon>
        <taxon>Pseudomonadati</taxon>
        <taxon>Pseudomonadota</taxon>
        <taxon>Gammaproteobacteria</taxon>
        <taxon>Chromatiales</taxon>
        <taxon>Chromatiaceae</taxon>
        <taxon>Thiocapsa</taxon>
    </lineage>
</organism>
<accession>A0A1H2QEK0</accession>
<dbReference type="InterPro" id="IPR025528">
    <property type="entry name" value="BrnA_antitoxin"/>
</dbReference>
<dbReference type="AlphaFoldDB" id="A0A1H2QEK0"/>
<dbReference type="Pfam" id="PF14384">
    <property type="entry name" value="BrnA_antitoxin"/>
    <property type="match status" value="1"/>
</dbReference>
<keyword evidence="3" id="KW-1185">Reference proteome</keyword>
<dbReference type="RefSeq" id="WP_093027314.1">
    <property type="nucleotide sequence ID" value="NZ_FNNZ01000001.1"/>
</dbReference>
<gene>
    <name evidence="2" type="ORF">SAMN05421783_101245</name>
</gene>